<accession>A0ACC1KE91</accession>
<comment type="caution">
    <text evidence="1">The sequence shown here is derived from an EMBL/GenBank/DDBJ whole genome shotgun (WGS) entry which is preliminary data.</text>
</comment>
<gene>
    <name evidence="1" type="ORF">GGI18_003082</name>
</gene>
<keyword evidence="2" id="KW-1185">Reference proteome</keyword>
<protein>
    <submittedName>
        <fullName evidence="1">Uncharacterized protein</fullName>
    </submittedName>
</protein>
<reference evidence="1" key="1">
    <citation type="submission" date="2022-07" db="EMBL/GenBank/DDBJ databases">
        <title>Phylogenomic reconstructions and comparative analyses of Kickxellomycotina fungi.</title>
        <authorList>
            <person name="Reynolds N.K."/>
            <person name="Stajich J.E."/>
            <person name="Barry K."/>
            <person name="Grigoriev I.V."/>
            <person name="Crous P."/>
            <person name="Smith M.E."/>
        </authorList>
    </citation>
    <scope>NUCLEOTIDE SEQUENCE</scope>
    <source>
        <strain evidence="1">BCRC 34191</strain>
    </source>
</reference>
<name>A0ACC1KE91_9FUNG</name>
<dbReference type="Proteomes" id="UP001140066">
    <property type="component" value="Unassembled WGS sequence"/>
</dbReference>
<organism evidence="1 2">
    <name type="scientific">Coemansia linderi</name>
    <dbReference type="NCBI Taxonomy" id="2663919"/>
    <lineage>
        <taxon>Eukaryota</taxon>
        <taxon>Fungi</taxon>
        <taxon>Fungi incertae sedis</taxon>
        <taxon>Zoopagomycota</taxon>
        <taxon>Kickxellomycotina</taxon>
        <taxon>Kickxellomycetes</taxon>
        <taxon>Kickxellales</taxon>
        <taxon>Kickxellaceae</taxon>
        <taxon>Coemansia</taxon>
    </lineage>
</organism>
<proteinExistence type="predicted"/>
<evidence type="ECO:0000313" key="2">
    <source>
        <dbReference type="Proteomes" id="UP001140066"/>
    </source>
</evidence>
<evidence type="ECO:0000313" key="1">
    <source>
        <dbReference type="EMBL" id="KAJ2787879.1"/>
    </source>
</evidence>
<sequence>MHTEQIATAAGLVAELADELRTHAYGIRSPEQPAIVDGRAQTTLILLDDEASIGVALSSSGYAVTRVSHNKYEKSVGVLYETLTALLSALSPAFNSAMHRALCSRLGELEAAQGDSGEDEG</sequence>
<dbReference type="EMBL" id="JANBUK010000935">
    <property type="protein sequence ID" value="KAJ2787879.1"/>
    <property type="molecule type" value="Genomic_DNA"/>
</dbReference>